<protein>
    <submittedName>
        <fullName evidence="2">Uncharacterized protein</fullName>
    </submittedName>
</protein>
<dbReference type="EMBL" id="LT599584">
    <property type="protein sequence ID" value="SBW84249.1"/>
    <property type="molecule type" value="Genomic_DNA"/>
</dbReference>
<gene>
    <name evidence="2" type="ORF">PVE_R2G0220</name>
</gene>
<sequence>MKESVRMERYAQRAVDKRRKEEDSNRRIGQFVLITYLAQGEHLCEALKKMSQMERQMYISQHTELIESSDGAEGINVVWCPNSQVMTHRLLSSDLRKEFNGQHYLSSWVRKVGPHQYEALRSTLRERLERRVALRQHQRNQLAMDFFEAKAG</sequence>
<name>A0A1D3K7D0_PSEVE</name>
<dbReference type="AlphaFoldDB" id="A0A1D3K7D0"/>
<evidence type="ECO:0000256" key="1">
    <source>
        <dbReference type="SAM" id="MobiDB-lite"/>
    </source>
</evidence>
<organism evidence="2 3">
    <name type="scientific">Pseudomonas veronii 1YdBTEX2</name>
    <dbReference type="NCBI Taxonomy" id="1295141"/>
    <lineage>
        <taxon>Bacteria</taxon>
        <taxon>Pseudomonadati</taxon>
        <taxon>Pseudomonadota</taxon>
        <taxon>Gammaproteobacteria</taxon>
        <taxon>Pseudomonadales</taxon>
        <taxon>Pseudomonadaceae</taxon>
        <taxon>Pseudomonas</taxon>
    </lineage>
</organism>
<evidence type="ECO:0000313" key="3">
    <source>
        <dbReference type="Proteomes" id="UP000245431"/>
    </source>
</evidence>
<dbReference type="Proteomes" id="UP000245431">
    <property type="component" value="Chromosome PVE_r2"/>
</dbReference>
<feature type="region of interest" description="Disordered" evidence="1">
    <location>
        <begin position="1"/>
        <end position="21"/>
    </location>
</feature>
<evidence type="ECO:0000313" key="2">
    <source>
        <dbReference type="EMBL" id="SBW84249.1"/>
    </source>
</evidence>
<proteinExistence type="predicted"/>
<accession>A0A1D3K7D0</accession>
<reference evidence="3" key="1">
    <citation type="submission" date="2016-07" db="EMBL/GenBank/DDBJ databases">
        <authorList>
            <person name="Florea S."/>
            <person name="Webb J.S."/>
            <person name="Jaromczyk J."/>
            <person name="Schardl C.L."/>
        </authorList>
    </citation>
    <scope>NUCLEOTIDE SEQUENCE [LARGE SCALE GENOMIC DNA]</scope>
    <source>
        <strain evidence="3">1YdBTEX2</strain>
    </source>
</reference>